<keyword evidence="8" id="KW-0862">Zinc</keyword>
<dbReference type="CDD" id="cd20336">
    <property type="entry name" value="Rcat_RBR"/>
    <property type="match status" value="1"/>
</dbReference>
<evidence type="ECO:0000313" key="13">
    <source>
        <dbReference type="EMBL" id="EAQ84166.1"/>
    </source>
</evidence>
<dbReference type="InterPro" id="IPR044066">
    <property type="entry name" value="TRIAD_supradom"/>
</dbReference>
<dbReference type="InterPro" id="IPR001841">
    <property type="entry name" value="Znf_RING"/>
</dbReference>
<dbReference type="STRING" id="306901.Q2GN84"/>
<feature type="domain" description="RING-type" evidence="12">
    <location>
        <begin position="320"/>
        <end position="614"/>
    </location>
</feature>
<evidence type="ECO:0000256" key="2">
    <source>
        <dbReference type="ARBA" id="ARBA00012251"/>
    </source>
</evidence>
<dbReference type="GO" id="GO:0008270">
    <property type="term" value="F:zinc ion binding"/>
    <property type="evidence" value="ECO:0007669"/>
    <property type="project" value="UniProtKB-KW"/>
</dbReference>
<dbReference type="Gene3D" id="3.30.40.10">
    <property type="entry name" value="Zinc/RING finger domain, C3HC4 (zinc finger)"/>
    <property type="match status" value="1"/>
</dbReference>
<dbReference type="GeneID" id="4396413"/>
<evidence type="ECO:0000256" key="7">
    <source>
        <dbReference type="ARBA" id="ARBA00022786"/>
    </source>
</evidence>
<evidence type="ECO:0000256" key="4">
    <source>
        <dbReference type="ARBA" id="ARBA00022723"/>
    </source>
</evidence>
<dbReference type="SMART" id="SM00647">
    <property type="entry name" value="IBR"/>
    <property type="match status" value="2"/>
</dbReference>
<dbReference type="eggNOG" id="KOG1815">
    <property type="taxonomic scope" value="Eukaryota"/>
</dbReference>
<evidence type="ECO:0000259" key="12">
    <source>
        <dbReference type="PROSITE" id="PS51873"/>
    </source>
</evidence>
<dbReference type="InterPro" id="IPR017907">
    <property type="entry name" value="Znf_RING_CS"/>
</dbReference>
<comment type="catalytic activity">
    <reaction evidence="1">
        <text>[E2 ubiquitin-conjugating enzyme]-S-ubiquitinyl-L-cysteine + [acceptor protein]-L-lysine = [E2 ubiquitin-conjugating enzyme]-L-cysteine + [acceptor protein]-N(6)-ubiquitinyl-L-lysine.</text>
        <dbReference type="EC" id="2.3.2.31"/>
    </reaction>
</comment>
<keyword evidence="7" id="KW-0833">Ubl conjugation pathway</keyword>
<dbReference type="EMBL" id="CH408035">
    <property type="protein sequence ID" value="EAQ84166.1"/>
    <property type="molecule type" value="Genomic_DNA"/>
</dbReference>
<dbReference type="InParanoid" id="Q2GN84"/>
<organism evidence="13 14">
    <name type="scientific">Chaetomium globosum (strain ATCC 6205 / CBS 148.51 / DSM 1962 / NBRC 6347 / NRRL 1970)</name>
    <name type="common">Soil fungus</name>
    <dbReference type="NCBI Taxonomy" id="306901"/>
    <lineage>
        <taxon>Eukaryota</taxon>
        <taxon>Fungi</taxon>
        <taxon>Dikarya</taxon>
        <taxon>Ascomycota</taxon>
        <taxon>Pezizomycotina</taxon>
        <taxon>Sordariomycetes</taxon>
        <taxon>Sordariomycetidae</taxon>
        <taxon>Sordariales</taxon>
        <taxon>Chaetomiaceae</taxon>
        <taxon>Chaetomium</taxon>
    </lineage>
</organism>
<dbReference type="GO" id="GO:0016567">
    <property type="term" value="P:protein ubiquitination"/>
    <property type="evidence" value="ECO:0007669"/>
    <property type="project" value="InterPro"/>
</dbReference>
<evidence type="ECO:0000256" key="10">
    <source>
        <dbReference type="SAM" id="MobiDB-lite"/>
    </source>
</evidence>
<protein>
    <recommendedName>
        <fullName evidence="2">RBR-type E3 ubiquitin transferase</fullName>
        <ecNumber evidence="2">2.3.2.31</ecNumber>
    </recommendedName>
</protein>
<dbReference type="InterPro" id="IPR013083">
    <property type="entry name" value="Znf_RING/FYVE/PHD"/>
</dbReference>
<evidence type="ECO:0000256" key="1">
    <source>
        <dbReference type="ARBA" id="ARBA00001798"/>
    </source>
</evidence>
<evidence type="ECO:0000256" key="8">
    <source>
        <dbReference type="ARBA" id="ARBA00022833"/>
    </source>
</evidence>
<dbReference type="PROSITE" id="PS51873">
    <property type="entry name" value="TRIAD"/>
    <property type="match status" value="1"/>
</dbReference>
<dbReference type="RefSeq" id="XP_001228497.1">
    <property type="nucleotide sequence ID" value="XM_001228496.1"/>
</dbReference>
<dbReference type="EC" id="2.3.2.31" evidence="2"/>
<evidence type="ECO:0000256" key="6">
    <source>
        <dbReference type="ARBA" id="ARBA00022771"/>
    </source>
</evidence>
<gene>
    <name evidence="13" type="ORF">CHGG_10570</name>
</gene>
<dbReference type="OrthoDB" id="1431934at2759"/>
<dbReference type="PANTHER" id="PTHR11685">
    <property type="entry name" value="RBR FAMILY RING FINGER AND IBR DOMAIN-CONTAINING"/>
    <property type="match status" value="1"/>
</dbReference>
<evidence type="ECO:0000313" key="14">
    <source>
        <dbReference type="Proteomes" id="UP000001056"/>
    </source>
</evidence>
<sequence>MPNADTSICGIVYQEHMWLTTIRQERLDKRVRPRRQSVRGETALSGFWRLPSWVALLNGGKSTMAATVPSTRAFYGPINPAILGFDWDEDVEEEVGGRTEGGLVEDRPPQTQQQRPHQQQPRRQPQNQQQRREQHQERTVPNPWGLGSAVLDFWRFNAALLRDFDDDTASVAPGMATDGGSVAGDATSAVTPAGGARTQDPRLPSAPLADRSAALTPLGGGDLLWGTGARRAGETLPRGDAATNRTESNRSNNPYAAAIEDRQNAMTMSFLRSPTRTGPADALPTSALDELGFGQRYQVARKTATVVITNQRRLPDILSGDRDCIICTDTKPVSEFPTAAITKTCTHEPTACLVCVATSIRTDLSSRLWNEIKCPECRELLEYDDVQRFADDETKERYQTLSFRSAISSSPNFIWCTSGCGYGQVHEGGASSPIVTCRLCEYRSCFHHKVAWHENLTCDEYDTLLADPANFRSRFDIENEEAQQAAAARQAQEDADRVFAQSMLAEEQRVAAEERAARERAKREEKEAAERAERQAKEREMREAVARKKLEEEASTRTVGSTTKPCPGCQAPIEKNQGCAHMTCAVCKHEFCWDCLASHKEILESDNSAHKPDCPWHPDNIKD</sequence>
<accession>Q2GN84</accession>
<dbReference type="Pfam" id="PF22191">
    <property type="entry name" value="IBR_1"/>
    <property type="match status" value="1"/>
</dbReference>
<feature type="region of interest" description="Disordered" evidence="10">
    <location>
        <begin position="175"/>
        <end position="206"/>
    </location>
</feature>
<dbReference type="SUPFAM" id="SSF57850">
    <property type="entry name" value="RING/U-box"/>
    <property type="match status" value="3"/>
</dbReference>
<feature type="compositionally biased region" description="Low complexity" evidence="10">
    <location>
        <begin position="109"/>
        <end position="129"/>
    </location>
</feature>
<keyword evidence="6 9" id="KW-0863">Zinc-finger</keyword>
<dbReference type="AlphaFoldDB" id="Q2GN84"/>
<dbReference type="Proteomes" id="UP000001056">
    <property type="component" value="Unassembled WGS sequence"/>
</dbReference>
<dbReference type="PROSITE" id="PS00518">
    <property type="entry name" value="ZF_RING_1"/>
    <property type="match status" value="1"/>
</dbReference>
<keyword evidence="5" id="KW-0677">Repeat</keyword>
<keyword evidence="4" id="KW-0479">Metal-binding</keyword>
<feature type="region of interest" description="Disordered" evidence="10">
    <location>
        <begin position="232"/>
        <end position="251"/>
    </location>
</feature>
<dbReference type="PROSITE" id="PS50089">
    <property type="entry name" value="ZF_RING_2"/>
    <property type="match status" value="1"/>
</dbReference>
<dbReference type="Pfam" id="PF01485">
    <property type="entry name" value="IBR"/>
    <property type="match status" value="1"/>
</dbReference>
<dbReference type="GO" id="GO:0061630">
    <property type="term" value="F:ubiquitin protein ligase activity"/>
    <property type="evidence" value="ECO:0007669"/>
    <property type="project" value="UniProtKB-EC"/>
</dbReference>
<feature type="region of interest" description="Disordered" evidence="10">
    <location>
        <begin position="94"/>
        <end position="144"/>
    </location>
</feature>
<feature type="domain" description="RING-type" evidence="11">
    <location>
        <begin position="324"/>
        <end position="378"/>
    </location>
</feature>
<dbReference type="CDD" id="cd20335">
    <property type="entry name" value="BRcat_RBR"/>
    <property type="match status" value="1"/>
</dbReference>
<dbReference type="SMART" id="SM00184">
    <property type="entry name" value="RING"/>
    <property type="match status" value="2"/>
</dbReference>
<keyword evidence="14" id="KW-1185">Reference proteome</keyword>
<evidence type="ECO:0000256" key="9">
    <source>
        <dbReference type="PROSITE-ProRule" id="PRU00175"/>
    </source>
</evidence>
<dbReference type="VEuPathDB" id="FungiDB:CHGG_10570"/>
<reference evidence="14" key="1">
    <citation type="journal article" date="2015" name="Genome Announc.">
        <title>Draft genome sequence of the cellulolytic fungus Chaetomium globosum.</title>
        <authorList>
            <person name="Cuomo C.A."/>
            <person name="Untereiner W.A."/>
            <person name="Ma L.-J."/>
            <person name="Grabherr M."/>
            <person name="Birren B.W."/>
        </authorList>
    </citation>
    <scope>NUCLEOTIDE SEQUENCE [LARGE SCALE GENOMIC DNA]</scope>
    <source>
        <strain evidence="14">ATCC 6205 / CBS 148.51 / DSM 1962 / NBRC 6347 / NRRL 1970</strain>
    </source>
</reference>
<feature type="compositionally biased region" description="Basic and acidic residues" evidence="10">
    <location>
        <begin position="510"/>
        <end position="555"/>
    </location>
</feature>
<dbReference type="InterPro" id="IPR002867">
    <property type="entry name" value="IBR_dom"/>
</dbReference>
<evidence type="ECO:0000256" key="3">
    <source>
        <dbReference type="ARBA" id="ARBA00022679"/>
    </source>
</evidence>
<feature type="region of interest" description="Disordered" evidence="10">
    <location>
        <begin position="510"/>
        <end position="567"/>
    </location>
</feature>
<dbReference type="Gene3D" id="1.20.120.1750">
    <property type="match status" value="1"/>
</dbReference>
<dbReference type="HOGENOM" id="CLU_517940_0_0_1"/>
<name>Q2GN84_CHAGB</name>
<evidence type="ECO:0000259" key="11">
    <source>
        <dbReference type="PROSITE" id="PS50089"/>
    </source>
</evidence>
<proteinExistence type="predicted"/>
<dbReference type="InterPro" id="IPR031127">
    <property type="entry name" value="E3_UB_ligase_RBR"/>
</dbReference>
<keyword evidence="3" id="KW-0808">Transferase</keyword>
<evidence type="ECO:0000256" key="5">
    <source>
        <dbReference type="ARBA" id="ARBA00022737"/>
    </source>
</evidence>